<dbReference type="eggNOG" id="ENOG502SE8D">
    <property type="taxonomic scope" value="Eukaryota"/>
</dbReference>
<dbReference type="Proteomes" id="UP000001449">
    <property type="component" value="Chromosome 6"/>
</dbReference>
<feature type="transmembrane region" description="Helical" evidence="1">
    <location>
        <begin position="7"/>
        <end position="30"/>
    </location>
</feature>
<dbReference type="EMBL" id="CM000643">
    <property type="protein sequence ID" value="EED91720.1"/>
    <property type="molecule type" value="Genomic_DNA"/>
</dbReference>
<reference evidence="2 3" key="2">
    <citation type="journal article" date="2008" name="Nature">
        <title>The Phaeodactylum genome reveals the evolutionary history of diatom genomes.</title>
        <authorList>
            <person name="Bowler C."/>
            <person name="Allen A.E."/>
            <person name="Badger J.H."/>
            <person name="Grimwood J."/>
            <person name="Jabbari K."/>
            <person name="Kuo A."/>
            <person name="Maheswari U."/>
            <person name="Martens C."/>
            <person name="Maumus F."/>
            <person name="Otillar R.P."/>
            <person name="Rayko E."/>
            <person name="Salamov A."/>
            <person name="Vandepoele K."/>
            <person name="Beszteri B."/>
            <person name="Gruber A."/>
            <person name="Heijde M."/>
            <person name="Katinka M."/>
            <person name="Mock T."/>
            <person name="Valentin K."/>
            <person name="Verret F."/>
            <person name="Berges J.A."/>
            <person name="Brownlee C."/>
            <person name="Cadoret J.P."/>
            <person name="Chiovitti A."/>
            <person name="Choi C.J."/>
            <person name="Coesel S."/>
            <person name="De Martino A."/>
            <person name="Detter J.C."/>
            <person name="Durkin C."/>
            <person name="Falciatore A."/>
            <person name="Fournet J."/>
            <person name="Haruta M."/>
            <person name="Huysman M.J."/>
            <person name="Jenkins B.D."/>
            <person name="Jiroutova K."/>
            <person name="Jorgensen R.E."/>
            <person name="Joubert Y."/>
            <person name="Kaplan A."/>
            <person name="Kroger N."/>
            <person name="Kroth P.G."/>
            <person name="La Roche J."/>
            <person name="Lindquist E."/>
            <person name="Lommer M."/>
            <person name="Martin-Jezequel V."/>
            <person name="Lopez P.J."/>
            <person name="Lucas S."/>
            <person name="Mangogna M."/>
            <person name="McGinnis K."/>
            <person name="Medlin L.K."/>
            <person name="Montsant A."/>
            <person name="Oudot-Le Secq M.P."/>
            <person name="Napoli C."/>
            <person name="Obornik M."/>
            <person name="Parker M.S."/>
            <person name="Petit J.L."/>
            <person name="Porcel B.M."/>
            <person name="Poulsen N."/>
            <person name="Robison M."/>
            <person name="Rychlewski L."/>
            <person name="Rynearson T.A."/>
            <person name="Schmutz J."/>
            <person name="Shapiro H."/>
            <person name="Siaut M."/>
            <person name="Stanley M."/>
            <person name="Sussman M.R."/>
            <person name="Taylor A.R."/>
            <person name="Vardi A."/>
            <person name="von Dassow P."/>
            <person name="Vyverman W."/>
            <person name="Willis A."/>
            <person name="Wyrwicz L.S."/>
            <person name="Rokhsar D.S."/>
            <person name="Weissenbach J."/>
            <person name="Armbrust E.V."/>
            <person name="Green B.R."/>
            <person name="Van de Peer Y."/>
            <person name="Grigoriev I.V."/>
        </authorList>
    </citation>
    <scope>NUCLEOTIDE SEQUENCE [LARGE SCALE GENOMIC DNA]</scope>
    <source>
        <strain evidence="2 3">CCMP1335</strain>
    </source>
</reference>
<dbReference type="Pfam" id="PF09612">
    <property type="entry name" value="HtrL_YibB"/>
    <property type="match status" value="1"/>
</dbReference>
<proteinExistence type="predicted"/>
<protein>
    <submittedName>
        <fullName evidence="2">Uncharacterized protein</fullName>
    </submittedName>
</protein>
<dbReference type="KEGG" id="tps:THAPSDRAFT_23271"/>
<dbReference type="HOGENOM" id="CLU_518305_0_0_1"/>
<reference evidence="2 3" key="1">
    <citation type="journal article" date="2004" name="Science">
        <title>The genome of the diatom Thalassiosira pseudonana: ecology, evolution, and metabolism.</title>
        <authorList>
            <person name="Armbrust E.V."/>
            <person name="Berges J.A."/>
            <person name="Bowler C."/>
            <person name="Green B.R."/>
            <person name="Martinez D."/>
            <person name="Putnam N.H."/>
            <person name="Zhou S."/>
            <person name="Allen A.E."/>
            <person name="Apt K.E."/>
            <person name="Bechner M."/>
            <person name="Brzezinski M.A."/>
            <person name="Chaal B.K."/>
            <person name="Chiovitti A."/>
            <person name="Davis A.K."/>
            <person name="Demarest M.S."/>
            <person name="Detter J.C."/>
            <person name="Glavina T."/>
            <person name="Goodstein D."/>
            <person name="Hadi M.Z."/>
            <person name="Hellsten U."/>
            <person name="Hildebrand M."/>
            <person name="Jenkins B.D."/>
            <person name="Jurka J."/>
            <person name="Kapitonov V.V."/>
            <person name="Kroger N."/>
            <person name="Lau W.W."/>
            <person name="Lane T.W."/>
            <person name="Larimer F.W."/>
            <person name="Lippmeier J.C."/>
            <person name="Lucas S."/>
            <person name="Medina M."/>
            <person name="Montsant A."/>
            <person name="Obornik M."/>
            <person name="Parker M.S."/>
            <person name="Palenik B."/>
            <person name="Pazour G.J."/>
            <person name="Richardson P.M."/>
            <person name="Rynearson T.A."/>
            <person name="Saito M.A."/>
            <person name="Schwartz D.C."/>
            <person name="Thamatrakoln K."/>
            <person name="Valentin K."/>
            <person name="Vardi A."/>
            <person name="Wilkerson F.P."/>
            <person name="Rokhsar D.S."/>
        </authorList>
    </citation>
    <scope>NUCLEOTIDE SEQUENCE [LARGE SCALE GENOMIC DNA]</scope>
    <source>
        <strain evidence="2 3">CCMP1335</strain>
    </source>
</reference>
<accession>B8C4G7</accession>
<keyword evidence="1" id="KW-0472">Membrane</keyword>
<keyword evidence="1" id="KW-0812">Transmembrane</keyword>
<keyword evidence="1" id="KW-1133">Transmembrane helix</keyword>
<organism evidence="2 3">
    <name type="scientific">Thalassiosira pseudonana</name>
    <name type="common">Marine diatom</name>
    <name type="synonym">Cyclotella nana</name>
    <dbReference type="NCBI Taxonomy" id="35128"/>
    <lineage>
        <taxon>Eukaryota</taxon>
        <taxon>Sar</taxon>
        <taxon>Stramenopiles</taxon>
        <taxon>Ochrophyta</taxon>
        <taxon>Bacillariophyta</taxon>
        <taxon>Coscinodiscophyceae</taxon>
        <taxon>Thalassiosirophycidae</taxon>
        <taxon>Thalassiosirales</taxon>
        <taxon>Thalassiosiraceae</taxon>
        <taxon>Thalassiosira</taxon>
    </lineage>
</organism>
<dbReference type="AlphaFoldDB" id="B8C4G7"/>
<evidence type="ECO:0000256" key="1">
    <source>
        <dbReference type="SAM" id="Phobius"/>
    </source>
</evidence>
<dbReference type="InterPro" id="IPR011735">
    <property type="entry name" value="WlaTC/HtrL_glycosyltransf"/>
</dbReference>
<dbReference type="InParanoid" id="B8C4G7"/>
<dbReference type="RefSeq" id="XP_002291613.1">
    <property type="nucleotide sequence ID" value="XM_002291577.1"/>
</dbReference>
<evidence type="ECO:0000313" key="2">
    <source>
        <dbReference type="EMBL" id="EED91720.1"/>
    </source>
</evidence>
<gene>
    <name evidence="2" type="ORF">THAPSDRAFT_23271</name>
</gene>
<dbReference type="PaxDb" id="35128-Thaps23271"/>
<sequence length="526" mass="59284">MLPLARLLRVLIIALLIIAVIFPFLVTLNLETDSAQRKISDAPLRHQPPPASGSGAQTSTLIDRLHNGHQQRFPADQAVGKIGAPVPLPRKCSPGKCAPRRYFATTNQHPPLYYLEPNLDHNGRHGMFSNIPSRPWDESSLVPLDLYSESAAELVRTTIEWRNRELLESDLRWNSQLPKYLPPQFPQWDRSIQNSIASPSSTIVGIPPECCPSNANFQFLTKNWSDANVLSEDELNDCRCRSPRNYPTNTSNNKHDGPIATLVTAFYQMSSKHPVKMYEKNSGQLLATADPMIIFCEPNKTFWKKQYDIDPEGLTHHNGVNTMLYVIWDEKLVLLQSAAMLNPFNTTQFVWVDTGYWRNPAPHLYRKSAVMIDITKEGVKEDAALLFQMIPYTFDRDVVISGDQVLVGGNCFAGTYSAISNFYSAFYETFWTMAATGKFVGSDQKVMYRTCHTYPDTCHIHKPKKMRSWLGMLGELLPNIGGKETIKEPLQVTELIPPEENLPLPPNEVVDDATAGSIWKGVKRVP</sequence>
<name>B8C4G7_THAPS</name>
<evidence type="ECO:0000313" key="3">
    <source>
        <dbReference type="Proteomes" id="UP000001449"/>
    </source>
</evidence>
<dbReference type="OMA" id="CAPRRYF"/>
<dbReference type="GeneID" id="7444584"/>
<keyword evidence="3" id="KW-1185">Reference proteome</keyword>